<accession>M4BLG7</accession>
<reference evidence="1" key="2">
    <citation type="submission" date="2015-06" db="UniProtKB">
        <authorList>
            <consortium name="EnsemblProtists"/>
        </authorList>
    </citation>
    <scope>IDENTIFICATION</scope>
    <source>
        <strain evidence="1">Emoy2</strain>
    </source>
</reference>
<dbReference type="Proteomes" id="UP000011713">
    <property type="component" value="Unassembled WGS sequence"/>
</dbReference>
<dbReference type="EMBL" id="JH598381">
    <property type="status" value="NOT_ANNOTATED_CDS"/>
    <property type="molecule type" value="Genomic_DNA"/>
</dbReference>
<evidence type="ECO:0008006" key="3">
    <source>
        <dbReference type="Google" id="ProtNLM"/>
    </source>
</evidence>
<organism evidence="1 2">
    <name type="scientific">Hyaloperonospora arabidopsidis (strain Emoy2)</name>
    <name type="common">Downy mildew agent</name>
    <name type="synonym">Peronospora arabidopsidis</name>
    <dbReference type="NCBI Taxonomy" id="559515"/>
    <lineage>
        <taxon>Eukaryota</taxon>
        <taxon>Sar</taxon>
        <taxon>Stramenopiles</taxon>
        <taxon>Oomycota</taxon>
        <taxon>Peronosporomycetes</taxon>
        <taxon>Peronosporales</taxon>
        <taxon>Peronosporaceae</taxon>
        <taxon>Hyaloperonospora</taxon>
    </lineage>
</organism>
<reference evidence="2" key="1">
    <citation type="journal article" date="2010" name="Science">
        <title>Signatures of adaptation to obligate biotrophy in the Hyaloperonospora arabidopsidis genome.</title>
        <authorList>
            <person name="Baxter L."/>
            <person name="Tripathy S."/>
            <person name="Ishaque N."/>
            <person name="Boot N."/>
            <person name="Cabral A."/>
            <person name="Kemen E."/>
            <person name="Thines M."/>
            <person name="Ah-Fong A."/>
            <person name="Anderson R."/>
            <person name="Badejoko W."/>
            <person name="Bittner-Eddy P."/>
            <person name="Boore J.L."/>
            <person name="Chibucos M.C."/>
            <person name="Coates M."/>
            <person name="Dehal P."/>
            <person name="Delehaunty K."/>
            <person name="Dong S."/>
            <person name="Downton P."/>
            <person name="Dumas B."/>
            <person name="Fabro G."/>
            <person name="Fronick C."/>
            <person name="Fuerstenberg S.I."/>
            <person name="Fulton L."/>
            <person name="Gaulin E."/>
            <person name="Govers F."/>
            <person name="Hughes L."/>
            <person name="Humphray S."/>
            <person name="Jiang R.H."/>
            <person name="Judelson H."/>
            <person name="Kamoun S."/>
            <person name="Kyung K."/>
            <person name="Meijer H."/>
            <person name="Minx P."/>
            <person name="Morris P."/>
            <person name="Nelson J."/>
            <person name="Phuntumart V."/>
            <person name="Qutob D."/>
            <person name="Rehmany A."/>
            <person name="Rougon-Cardoso A."/>
            <person name="Ryden P."/>
            <person name="Torto-Alalibo T."/>
            <person name="Studholme D."/>
            <person name="Wang Y."/>
            <person name="Win J."/>
            <person name="Wood J."/>
            <person name="Clifton S.W."/>
            <person name="Rogers J."/>
            <person name="Van den Ackerveken G."/>
            <person name="Jones J.D."/>
            <person name="McDowell J.M."/>
            <person name="Beynon J."/>
            <person name="Tyler B.M."/>
        </authorList>
    </citation>
    <scope>NUCLEOTIDE SEQUENCE [LARGE SCALE GENOMIC DNA]</scope>
    <source>
        <strain evidence="2">Emoy2</strain>
    </source>
</reference>
<evidence type="ECO:0000313" key="2">
    <source>
        <dbReference type="Proteomes" id="UP000011713"/>
    </source>
</evidence>
<proteinExistence type="predicted"/>
<dbReference type="InParanoid" id="M4BLG7"/>
<dbReference type="HOGENOM" id="CLU_1921138_0_0_1"/>
<dbReference type="VEuPathDB" id="FungiDB:HpaG807252"/>
<dbReference type="AlphaFoldDB" id="M4BLG7"/>
<dbReference type="EnsemblProtists" id="HpaT807252">
    <property type="protein sequence ID" value="HpaP807252"/>
    <property type="gene ID" value="HpaG807252"/>
</dbReference>
<evidence type="ECO:0000313" key="1">
    <source>
        <dbReference type="EnsemblProtists" id="HpaP807252"/>
    </source>
</evidence>
<sequence length="132" mass="14871">MINKGRAMLEEVDKVQNVRREKMQTGELHPVEVIEMIIFDARVQAAEAKIAENGMAVGNRQHLFKEVNLGDLEKYIEAFNTRKGTALTLPGVLFEGFGNVADLTSFLLMVKRNDFKKQNAEAVLDTFENITT</sequence>
<name>M4BLG7_HYAAE</name>
<keyword evidence="2" id="KW-1185">Reference proteome</keyword>
<protein>
    <recommendedName>
        <fullName evidence="3">RxLR effector candidate protein</fullName>
    </recommendedName>
</protein>